<evidence type="ECO:0000256" key="4">
    <source>
        <dbReference type="SAM" id="Phobius"/>
    </source>
</evidence>
<feature type="transmembrane region" description="Helical" evidence="4">
    <location>
        <begin position="101"/>
        <end position="120"/>
    </location>
</feature>
<feature type="transmembrane region" description="Helical" evidence="4">
    <location>
        <begin position="338"/>
        <end position="356"/>
    </location>
</feature>
<keyword evidence="7" id="KW-1185">Reference proteome</keyword>
<reference evidence="7" key="1">
    <citation type="journal article" date="2019" name="Int. J. Syst. Evol. Microbiol.">
        <title>The Global Catalogue of Microorganisms (GCM) 10K type strain sequencing project: providing services to taxonomists for standard genome sequencing and annotation.</title>
        <authorList>
            <consortium name="The Broad Institute Genomics Platform"/>
            <consortium name="The Broad Institute Genome Sequencing Center for Infectious Disease"/>
            <person name="Wu L."/>
            <person name="Ma J."/>
        </authorList>
    </citation>
    <scope>NUCLEOTIDE SEQUENCE [LARGE SCALE GENOMIC DNA]</scope>
    <source>
        <strain evidence="7">CGMCC 1.7030</strain>
    </source>
</reference>
<dbReference type="Gene3D" id="1.20.1250.20">
    <property type="entry name" value="MFS general substrate transporter like domains"/>
    <property type="match status" value="1"/>
</dbReference>
<feature type="transmembrane region" description="Helical" evidence="4">
    <location>
        <begin position="132"/>
        <end position="152"/>
    </location>
</feature>
<dbReference type="InterPro" id="IPR020846">
    <property type="entry name" value="MFS_dom"/>
</dbReference>
<keyword evidence="1 4" id="KW-0812">Transmembrane</keyword>
<evidence type="ECO:0000256" key="1">
    <source>
        <dbReference type="ARBA" id="ARBA00022692"/>
    </source>
</evidence>
<evidence type="ECO:0000256" key="2">
    <source>
        <dbReference type="ARBA" id="ARBA00022989"/>
    </source>
</evidence>
<dbReference type="PANTHER" id="PTHR23521">
    <property type="entry name" value="TRANSPORTER MFS SUPERFAMILY"/>
    <property type="match status" value="1"/>
</dbReference>
<keyword evidence="3 4" id="KW-0472">Membrane</keyword>
<dbReference type="Proteomes" id="UP001596163">
    <property type="component" value="Unassembled WGS sequence"/>
</dbReference>
<organism evidence="6 7">
    <name type="scientific">Algoriphagus aquatilis</name>
    <dbReference type="NCBI Taxonomy" id="490186"/>
    <lineage>
        <taxon>Bacteria</taxon>
        <taxon>Pseudomonadati</taxon>
        <taxon>Bacteroidota</taxon>
        <taxon>Cytophagia</taxon>
        <taxon>Cytophagales</taxon>
        <taxon>Cyclobacteriaceae</taxon>
        <taxon>Algoriphagus</taxon>
    </lineage>
</organism>
<feature type="transmembrane region" description="Helical" evidence="4">
    <location>
        <begin position="12"/>
        <end position="32"/>
    </location>
</feature>
<feature type="transmembrane region" description="Helical" evidence="4">
    <location>
        <begin position="278"/>
        <end position="295"/>
    </location>
</feature>
<keyword evidence="2 4" id="KW-1133">Transmembrane helix</keyword>
<feature type="transmembrane region" description="Helical" evidence="4">
    <location>
        <begin position="301"/>
        <end position="317"/>
    </location>
</feature>
<feature type="transmembrane region" description="Helical" evidence="4">
    <location>
        <begin position="217"/>
        <end position="238"/>
    </location>
</feature>
<name>A0ABW0BS10_9BACT</name>
<dbReference type="EMBL" id="JBHSKS010000001">
    <property type="protein sequence ID" value="MFC5190446.1"/>
    <property type="molecule type" value="Genomic_DNA"/>
</dbReference>
<evidence type="ECO:0000256" key="3">
    <source>
        <dbReference type="ARBA" id="ARBA00023136"/>
    </source>
</evidence>
<proteinExistence type="predicted"/>
<evidence type="ECO:0000313" key="7">
    <source>
        <dbReference type="Proteomes" id="UP001596163"/>
    </source>
</evidence>
<dbReference type="InterPro" id="IPR036259">
    <property type="entry name" value="MFS_trans_sf"/>
</dbReference>
<feature type="transmembrane region" description="Helical" evidence="4">
    <location>
        <begin position="368"/>
        <end position="387"/>
    </location>
</feature>
<evidence type="ECO:0000313" key="6">
    <source>
        <dbReference type="EMBL" id="MFC5190446.1"/>
    </source>
</evidence>
<accession>A0ABW0BS10</accession>
<feature type="transmembrane region" description="Helical" evidence="4">
    <location>
        <begin position="44"/>
        <end position="65"/>
    </location>
</feature>
<dbReference type="Pfam" id="PF07690">
    <property type="entry name" value="MFS_1"/>
    <property type="match status" value="1"/>
</dbReference>
<sequence length="396" mass="42089">MPSPISTRSALKLIVIAQFLGTSLWFAGNAAAPELEVLLGQQDLVPLITTMVQLGFVVGTFGYAFFSIPDRYSPSDVFFFSAVLAAASNLILLLLPLEVSLVLGSRFLTGFFLAGIYPVGMKIAADYVEKGLGSAIGFLVGALVLGTAFPFLLKAFELSVSWKLLLLVTSGLAIGSGALVGFGIPDGPFRKINPKLDLSLLPSFAKNKALKGAAGGYFGHMWELYTFWAFLPALIFFLSEGKIEGTTQAAWTFVIIAAGGVSCAVGGLISLKKGSERVALISLLGSGICGLVLLIYPQLPIGIIFPFLLIWGLFVTADSPQFSTLVAQSVKPEHRGTALTLVNCLGFGLTIASIQVARFLSGFLEAKIYLGLLAVGPLLGLAIYGYFRKFKQKIEP</sequence>
<feature type="transmembrane region" description="Helical" evidence="4">
    <location>
        <begin position="164"/>
        <end position="184"/>
    </location>
</feature>
<feature type="transmembrane region" description="Helical" evidence="4">
    <location>
        <begin position="250"/>
        <end position="271"/>
    </location>
</feature>
<feature type="domain" description="Major facilitator superfamily (MFS) profile" evidence="5">
    <location>
        <begin position="1"/>
        <end position="392"/>
    </location>
</feature>
<protein>
    <submittedName>
        <fullName evidence="6">MFS transporter</fullName>
    </submittedName>
</protein>
<feature type="transmembrane region" description="Helical" evidence="4">
    <location>
        <begin position="77"/>
        <end position="95"/>
    </location>
</feature>
<dbReference type="SUPFAM" id="SSF103473">
    <property type="entry name" value="MFS general substrate transporter"/>
    <property type="match status" value="1"/>
</dbReference>
<comment type="caution">
    <text evidence="6">The sequence shown here is derived from an EMBL/GenBank/DDBJ whole genome shotgun (WGS) entry which is preliminary data.</text>
</comment>
<dbReference type="PROSITE" id="PS50850">
    <property type="entry name" value="MFS"/>
    <property type="match status" value="1"/>
</dbReference>
<gene>
    <name evidence="6" type="ORF">ACFPIK_01605</name>
</gene>
<evidence type="ECO:0000259" key="5">
    <source>
        <dbReference type="PROSITE" id="PS50850"/>
    </source>
</evidence>
<dbReference type="InterPro" id="IPR011701">
    <property type="entry name" value="MFS"/>
</dbReference>
<dbReference type="PANTHER" id="PTHR23521:SF3">
    <property type="entry name" value="MFS TRANSPORTER"/>
    <property type="match status" value="1"/>
</dbReference>
<dbReference type="RefSeq" id="WP_377911526.1">
    <property type="nucleotide sequence ID" value="NZ_JBHSKS010000001.1"/>
</dbReference>